<feature type="region of interest" description="Disordered" evidence="1">
    <location>
        <begin position="61"/>
        <end position="86"/>
    </location>
</feature>
<gene>
    <name evidence="2" type="ORF">NIOZUU157_00172</name>
</gene>
<reference evidence="2" key="1">
    <citation type="submission" date="2020-08" db="EMBL/GenBank/DDBJ databases">
        <title>Bridging the membrane lipid divide: bacteria of the FCB group superphylum have the potential to synthesize archaeal ether lipids.</title>
        <authorList>
            <person name="Villanueva L."/>
            <person name="von Meijenfeldt F.A.B."/>
            <person name="Westbye A.B."/>
            <person name="Yadav S."/>
            <person name="Hopmans E.C."/>
            <person name="Dutilh B.E."/>
            <person name="Sinninghe Damste J.S."/>
        </authorList>
    </citation>
    <scope>NUCLEOTIDE SEQUENCE</scope>
    <source>
        <strain evidence="2">NIOZ-UU157</strain>
    </source>
</reference>
<feature type="region of interest" description="Disordered" evidence="1">
    <location>
        <begin position="1"/>
        <end position="48"/>
    </location>
</feature>
<dbReference type="EMBL" id="MW030551">
    <property type="protein sequence ID" value="QPI16286.1"/>
    <property type="molecule type" value="Genomic_DNA"/>
</dbReference>
<name>A0A7S9STK4_9VIRU</name>
<feature type="compositionally biased region" description="Basic and acidic residues" evidence="1">
    <location>
        <begin position="1"/>
        <end position="33"/>
    </location>
</feature>
<evidence type="ECO:0000313" key="2">
    <source>
        <dbReference type="EMBL" id="QPI16286.1"/>
    </source>
</evidence>
<evidence type="ECO:0000256" key="1">
    <source>
        <dbReference type="SAM" id="MobiDB-lite"/>
    </source>
</evidence>
<protein>
    <submittedName>
        <fullName evidence="2">Uncharacterized protein</fullName>
    </submittedName>
</protein>
<accession>A0A7S9STK4</accession>
<sequence length="86" mass="9579">MKGVKHYTEDGEYNGKTHKMDGEVHTGAKHSETSKVVSHKPGGPFKLREVHYDSPVKCWTSHERKPGTTKGAKGSCQHKNPAKRPK</sequence>
<organism evidence="2">
    <name type="scientific">Virus NIOZ-UU157</name>
    <dbReference type="NCBI Taxonomy" id="2763269"/>
    <lineage>
        <taxon>Viruses</taxon>
    </lineage>
</organism>
<proteinExistence type="predicted"/>